<dbReference type="Proteomes" id="UP000008068">
    <property type="component" value="Unassembled WGS sequence"/>
</dbReference>
<protein>
    <submittedName>
        <fullName evidence="2">Uncharacterized protein</fullName>
    </submittedName>
</protein>
<name>G0MDN5_CAEBE</name>
<reference evidence="3" key="1">
    <citation type="submission" date="2011-07" db="EMBL/GenBank/DDBJ databases">
        <authorList>
            <consortium name="Caenorhabditis brenneri Sequencing and Analysis Consortium"/>
            <person name="Wilson R.K."/>
        </authorList>
    </citation>
    <scope>NUCLEOTIDE SEQUENCE [LARGE SCALE GENOMIC DNA]</scope>
    <source>
        <strain evidence="3">PB2801</strain>
    </source>
</reference>
<evidence type="ECO:0000313" key="2">
    <source>
        <dbReference type="EMBL" id="EGT49622.1"/>
    </source>
</evidence>
<keyword evidence="3" id="KW-1185">Reference proteome</keyword>
<accession>G0MDN5</accession>
<gene>
    <name evidence="2" type="ORF">CAEBREN_21975</name>
</gene>
<keyword evidence="1" id="KW-0472">Membrane</keyword>
<feature type="transmembrane region" description="Helical" evidence="1">
    <location>
        <begin position="126"/>
        <end position="148"/>
    </location>
</feature>
<proteinExistence type="predicted"/>
<evidence type="ECO:0000313" key="3">
    <source>
        <dbReference type="Proteomes" id="UP000008068"/>
    </source>
</evidence>
<keyword evidence="1" id="KW-0812">Transmembrane</keyword>
<organism evidence="3">
    <name type="scientific">Caenorhabditis brenneri</name>
    <name type="common">Nematode worm</name>
    <dbReference type="NCBI Taxonomy" id="135651"/>
    <lineage>
        <taxon>Eukaryota</taxon>
        <taxon>Metazoa</taxon>
        <taxon>Ecdysozoa</taxon>
        <taxon>Nematoda</taxon>
        <taxon>Chromadorea</taxon>
        <taxon>Rhabditida</taxon>
        <taxon>Rhabditina</taxon>
        <taxon>Rhabditomorpha</taxon>
        <taxon>Rhabditoidea</taxon>
        <taxon>Rhabditidae</taxon>
        <taxon>Peloderinae</taxon>
        <taxon>Caenorhabditis</taxon>
    </lineage>
</organism>
<keyword evidence="1" id="KW-1133">Transmembrane helix</keyword>
<dbReference type="AlphaFoldDB" id="G0MDN5"/>
<dbReference type="EMBL" id="GL379790">
    <property type="protein sequence ID" value="EGT49622.1"/>
    <property type="molecule type" value="Genomic_DNA"/>
</dbReference>
<evidence type="ECO:0000256" key="1">
    <source>
        <dbReference type="SAM" id="Phobius"/>
    </source>
</evidence>
<dbReference type="HOGENOM" id="CLU_125133_0_0_1"/>
<sequence length="150" mass="16958">MIGSGHEQIISVVQDWLNHPRENGKTLELWDTTGGMIEIFYQIKKQFNGRVALISGNNNKGVNPKAAIIPIDSTSEILISSVGDEKIKLESIPTGTVQPTIYADLTHPDVMWLYSSRIKEHFGESFIETIFFIFMFIFGLGTIFLVFYEL</sequence>
<dbReference type="InParanoid" id="G0MDN5"/>